<accession>A0ABT2LJP5</accession>
<evidence type="ECO:0000259" key="4">
    <source>
        <dbReference type="PROSITE" id="PS51891"/>
    </source>
</evidence>
<dbReference type="Proteomes" id="UP001320831">
    <property type="component" value="Unassembled WGS sequence"/>
</dbReference>
<keyword evidence="2" id="KW-0479">Metal-binding</keyword>
<dbReference type="PANTHER" id="PTHR28620">
    <property type="entry name" value="CENTROMERE PROTEIN V"/>
    <property type="match status" value="1"/>
</dbReference>
<proteinExistence type="inferred from homology"/>
<evidence type="ECO:0000256" key="3">
    <source>
        <dbReference type="ARBA" id="ARBA00022833"/>
    </source>
</evidence>
<gene>
    <name evidence="5" type="ORF">N5A92_07170</name>
</gene>
<evidence type="ECO:0000256" key="2">
    <source>
        <dbReference type="ARBA" id="ARBA00022723"/>
    </source>
</evidence>
<dbReference type="RefSeq" id="WP_260901328.1">
    <property type="nucleotide sequence ID" value="NZ_JAOCZP010000002.1"/>
</dbReference>
<dbReference type="InterPro" id="IPR011057">
    <property type="entry name" value="Mss4-like_sf"/>
</dbReference>
<dbReference type="InterPro" id="IPR006913">
    <property type="entry name" value="CENP-V/GFA"/>
</dbReference>
<dbReference type="PROSITE" id="PS51891">
    <property type="entry name" value="CENP_V_GFA"/>
    <property type="match status" value="1"/>
</dbReference>
<name>A0ABT2LJP5_9HYPH</name>
<feature type="domain" description="CENP-V/GFA" evidence="4">
    <location>
        <begin position="2"/>
        <end position="110"/>
    </location>
</feature>
<organism evidence="5 6">
    <name type="scientific">Chelativorans salis</name>
    <dbReference type="NCBI Taxonomy" id="2978478"/>
    <lineage>
        <taxon>Bacteria</taxon>
        <taxon>Pseudomonadati</taxon>
        <taxon>Pseudomonadota</taxon>
        <taxon>Alphaproteobacteria</taxon>
        <taxon>Hyphomicrobiales</taxon>
        <taxon>Phyllobacteriaceae</taxon>
        <taxon>Chelativorans</taxon>
    </lineage>
</organism>
<dbReference type="EMBL" id="JAOCZP010000002">
    <property type="protein sequence ID" value="MCT7374815.1"/>
    <property type="molecule type" value="Genomic_DNA"/>
</dbReference>
<comment type="similarity">
    <text evidence="1">Belongs to the Gfa family.</text>
</comment>
<dbReference type="PANTHER" id="PTHR28620:SF1">
    <property type="entry name" value="CENP-V_GFA DOMAIN-CONTAINING PROTEIN"/>
    <property type="match status" value="1"/>
</dbReference>
<dbReference type="InterPro" id="IPR052355">
    <property type="entry name" value="CENP-V-like"/>
</dbReference>
<protein>
    <submittedName>
        <fullName evidence="5">GFA family protein</fullName>
    </submittedName>
</protein>
<evidence type="ECO:0000313" key="5">
    <source>
        <dbReference type="EMBL" id="MCT7374815.1"/>
    </source>
</evidence>
<sequence>MFEATCHCGAVKIQASAEPAWLNECNCSVCRRLGTLWTYYHPSEVTFLEGAGKTVAYLWGDRGLEFHHCPTCGCTTHWEPVRKEGAERMAVNARLMDPAKIAGIRVRHFDGAESFRYLD</sequence>
<keyword evidence="6" id="KW-1185">Reference proteome</keyword>
<evidence type="ECO:0000313" key="6">
    <source>
        <dbReference type="Proteomes" id="UP001320831"/>
    </source>
</evidence>
<dbReference type="Pfam" id="PF04828">
    <property type="entry name" value="GFA"/>
    <property type="match status" value="1"/>
</dbReference>
<dbReference type="Gene3D" id="2.170.150.70">
    <property type="match status" value="1"/>
</dbReference>
<comment type="caution">
    <text evidence="5">The sequence shown here is derived from an EMBL/GenBank/DDBJ whole genome shotgun (WGS) entry which is preliminary data.</text>
</comment>
<dbReference type="SUPFAM" id="SSF51316">
    <property type="entry name" value="Mss4-like"/>
    <property type="match status" value="1"/>
</dbReference>
<keyword evidence="3" id="KW-0862">Zinc</keyword>
<evidence type="ECO:0000256" key="1">
    <source>
        <dbReference type="ARBA" id="ARBA00005495"/>
    </source>
</evidence>
<reference evidence="5 6" key="1">
    <citation type="submission" date="2022-09" db="EMBL/GenBank/DDBJ databases">
        <title>Chelativorans salina sp. nov., a novel slightly halophilic bacterium isolated from a saline lake sediment enrichment.</title>
        <authorList>
            <person name="Gao L."/>
            <person name="Fang B.-Z."/>
            <person name="Li W.-J."/>
        </authorList>
    </citation>
    <scope>NUCLEOTIDE SEQUENCE [LARGE SCALE GENOMIC DNA]</scope>
    <source>
        <strain evidence="5 6">EGI FJ00035</strain>
    </source>
</reference>